<dbReference type="CDD" id="cd22268">
    <property type="entry name" value="DPBB_RlpA-like"/>
    <property type="match status" value="1"/>
</dbReference>
<dbReference type="InterPro" id="IPR012997">
    <property type="entry name" value="RplA"/>
</dbReference>
<comment type="similarity">
    <text evidence="3 4">Belongs to the RlpA family.</text>
</comment>
<name>A0A5R8KJD5_9BACT</name>
<dbReference type="SUPFAM" id="SSF50685">
    <property type="entry name" value="Barwin-like endoglucanases"/>
    <property type="match status" value="1"/>
</dbReference>
<keyword evidence="2 3" id="KW-0961">Cell wall biogenesis/degradation</keyword>
<organism evidence="7 8">
    <name type="scientific">Phragmitibacter flavus</name>
    <dbReference type="NCBI Taxonomy" id="2576071"/>
    <lineage>
        <taxon>Bacteria</taxon>
        <taxon>Pseudomonadati</taxon>
        <taxon>Verrucomicrobiota</taxon>
        <taxon>Verrucomicrobiia</taxon>
        <taxon>Verrucomicrobiales</taxon>
        <taxon>Verrucomicrobiaceae</taxon>
        <taxon>Phragmitibacter</taxon>
    </lineage>
</organism>
<dbReference type="NCBIfam" id="TIGR00413">
    <property type="entry name" value="rlpA"/>
    <property type="match status" value="1"/>
</dbReference>
<evidence type="ECO:0000256" key="1">
    <source>
        <dbReference type="ARBA" id="ARBA00023239"/>
    </source>
</evidence>
<comment type="caution">
    <text evidence="7">The sequence shown here is derived from an EMBL/GenBank/DDBJ whole genome shotgun (WGS) entry which is preliminary data.</text>
</comment>
<feature type="domain" description="RlpA-like protein double-psi beta-barrel" evidence="6">
    <location>
        <begin position="43"/>
        <end position="130"/>
    </location>
</feature>
<dbReference type="EC" id="4.2.2.-" evidence="3"/>
<evidence type="ECO:0000313" key="8">
    <source>
        <dbReference type="Proteomes" id="UP000306196"/>
    </source>
</evidence>
<evidence type="ECO:0000256" key="5">
    <source>
        <dbReference type="SAM" id="MobiDB-lite"/>
    </source>
</evidence>
<protein>
    <recommendedName>
        <fullName evidence="3">Probable endolytic peptidoglycan transglycosylase RlpA</fullName>
        <ecNumber evidence="3">4.2.2.-</ecNumber>
    </recommendedName>
</protein>
<proteinExistence type="inferred from homology"/>
<keyword evidence="1 3" id="KW-0456">Lyase</keyword>
<sequence length="181" mass="19862">MLILIRPTPRFTSVLLATIGLFLISGKSTTLQATSADSSVYRGKASFYGGYWHGRKTANGEIYDQNTLTAAHPTLRFGTKVLVKNLRNGREVTLRINNRGPYVKGRIIDVSTRAARELRMTNAGVVAVEVTVLPKDQPVAVTPVAPEAKKEEESKTETAPEPKSDDSFSKKLAYRRLASGR</sequence>
<dbReference type="OrthoDB" id="9779128at2"/>
<evidence type="ECO:0000256" key="2">
    <source>
        <dbReference type="ARBA" id="ARBA00023316"/>
    </source>
</evidence>
<dbReference type="InterPro" id="IPR034718">
    <property type="entry name" value="RlpA"/>
</dbReference>
<dbReference type="Pfam" id="PF03330">
    <property type="entry name" value="DPBB_1"/>
    <property type="match status" value="1"/>
</dbReference>
<dbReference type="RefSeq" id="WP_138085047.1">
    <property type="nucleotide sequence ID" value="NZ_VAUV01000003.1"/>
</dbReference>
<evidence type="ECO:0000256" key="3">
    <source>
        <dbReference type="HAMAP-Rule" id="MF_02071"/>
    </source>
</evidence>
<comment type="function">
    <text evidence="3">Lytic transglycosylase with a strong preference for naked glycan strands that lack stem peptides.</text>
</comment>
<dbReference type="GO" id="GO:0008932">
    <property type="term" value="F:lytic endotransglycosylase activity"/>
    <property type="evidence" value="ECO:0007669"/>
    <property type="project" value="UniProtKB-UniRule"/>
</dbReference>
<dbReference type="Proteomes" id="UP000306196">
    <property type="component" value="Unassembled WGS sequence"/>
</dbReference>
<feature type="compositionally biased region" description="Basic and acidic residues" evidence="5">
    <location>
        <begin position="147"/>
        <end position="169"/>
    </location>
</feature>
<evidence type="ECO:0000313" key="7">
    <source>
        <dbReference type="EMBL" id="TLD72045.1"/>
    </source>
</evidence>
<evidence type="ECO:0000256" key="4">
    <source>
        <dbReference type="RuleBase" id="RU003495"/>
    </source>
</evidence>
<dbReference type="PANTHER" id="PTHR34183">
    <property type="entry name" value="ENDOLYTIC PEPTIDOGLYCAN TRANSGLYCOSYLASE RLPA"/>
    <property type="match status" value="1"/>
</dbReference>
<dbReference type="EMBL" id="VAUV01000003">
    <property type="protein sequence ID" value="TLD72045.1"/>
    <property type="molecule type" value="Genomic_DNA"/>
</dbReference>
<dbReference type="HAMAP" id="MF_02071">
    <property type="entry name" value="RlpA"/>
    <property type="match status" value="1"/>
</dbReference>
<dbReference type="GO" id="GO:0071555">
    <property type="term" value="P:cell wall organization"/>
    <property type="evidence" value="ECO:0007669"/>
    <property type="project" value="UniProtKB-KW"/>
</dbReference>
<dbReference type="InterPro" id="IPR036908">
    <property type="entry name" value="RlpA-like_sf"/>
</dbReference>
<gene>
    <name evidence="3" type="primary">rlpA</name>
    <name evidence="7" type="ORF">FEM03_04790</name>
</gene>
<dbReference type="PANTHER" id="PTHR34183:SF1">
    <property type="entry name" value="ENDOLYTIC PEPTIDOGLYCAN TRANSGLYCOSYLASE RLPA"/>
    <property type="match status" value="1"/>
</dbReference>
<accession>A0A5R8KJD5</accession>
<dbReference type="Gene3D" id="2.40.40.10">
    <property type="entry name" value="RlpA-like domain"/>
    <property type="match status" value="1"/>
</dbReference>
<evidence type="ECO:0000259" key="6">
    <source>
        <dbReference type="Pfam" id="PF03330"/>
    </source>
</evidence>
<dbReference type="GO" id="GO:0000270">
    <property type="term" value="P:peptidoglycan metabolic process"/>
    <property type="evidence" value="ECO:0007669"/>
    <property type="project" value="UniProtKB-UniRule"/>
</dbReference>
<dbReference type="InterPro" id="IPR009009">
    <property type="entry name" value="RlpA-like_DPBB"/>
</dbReference>
<dbReference type="AlphaFoldDB" id="A0A5R8KJD5"/>
<keyword evidence="8" id="KW-1185">Reference proteome</keyword>
<feature type="region of interest" description="Disordered" evidence="5">
    <location>
        <begin position="138"/>
        <end position="181"/>
    </location>
</feature>
<reference evidence="7 8" key="1">
    <citation type="submission" date="2019-05" db="EMBL/GenBank/DDBJ databases">
        <title>Verrucobacter flavum gen. nov., sp. nov. a new member of the family Verrucomicrobiaceae.</title>
        <authorList>
            <person name="Szuroczki S."/>
            <person name="Abbaszade G."/>
            <person name="Szabo A."/>
            <person name="Felfoldi T."/>
            <person name="Schumann P."/>
            <person name="Boka K."/>
            <person name="Keki Z."/>
            <person name="Toumi M."/>
            <person name="Toth E."/>
        </authorList>
    </citation>
    <scope>NUCLEOTIDE SEQUENCE [LARGE SCALE GENOMIC DNA]</scope>
    <source>
        <strain evidence="7 8">MG-N-17</strain>
    </source>
</reference>